<organism evidence="3 4">
    <name type="scientific">Saprolegnia diclina (strain VS20)</name>
    <dbReference type="NCBI Taxonomy" id="1156394"/>
    <lineage>
        <taxon>Eukaryota</taxon>
        <taxon>Sar</taxon>
        <taxon>Stramenopiles</taxon>
        <taxon>Oomycota</taxon>
        <taxon>Saprolegniomycetes</taxon>
        <taxon>Saprolegniales</taxon>
        <taxon>Saprolegniaceae</taxon>
        <taxon>Saprolegnia</taxon>
    </lineage>
</organism>
<dbReference type="SUPFAM" id="SSF50156">
    <property type="entry name" value="PDZ domain-like"/>
    <property type="match status" value="1"/>
</dbReference>
<evidence type="ECO:0000259" key="2">
    <source>
        <dbReference type="PROSITE" id="PS50106"/>
    </source>
</evidence>
<dbReference type="InterPro" id="IPR011993">
    <property type="entry name" value="PH-like_dom_sf"/>
</dbReference>
<dbReference type="InterPro" id="IPR001478">
    <property type="entry name" value="PDZ"/>
</dbReference>
<dbReference type="InParanoid" id="T0QVH0"/>
<dbReference type="GeneID" id="19945094"/>
<dbReference type="OrthoDB" id="75502at2759"/>
<protein>
    <recommendedName>
        <fullName evidence="2">PDZ domain-containing protein</fullName>
    </recommendedName>
</protein>
<dbReference type="SUPFAM" id="SSF50729">
    <property type="entry name" value="PH domain-like"/>
    <property type="match status" value="1"/>
</dbReference>
<dbReference type="InterPro" id="IPR036034">
    <property type="entry name" value="PDZ_sf"/>
</dbReference>
<feature type="domain" description="PDZ" evidence="2">
    <location>
        <begin position="8"/>
        <end position="76"/>
    </location>
</feature>
<dbReference type="Gene3D" id="2.30.42.10">
    <property type="match status" value="1"/>
</dbReference>
<dbReference type="EMBL" id="JH767141">
    <property type="protein sequence ID" value="EQC38671.1"/>
    <property type="molecule type" value="Genomic_DNA"/>
</dbReference>
<dbReference type="OMA" id="CATVDDR"/>
<evidence type="ECO:0000313" key="3">
    <source>
        <dbReference type="EMBL" id="EQC38671.1"/>
    </source>
</evidence>
<proteinExistence type="predicted"/>
<name>T0QVH0_SAPDV</name>
<gene>
    <name evidence="3" type="ORF">SDRG_04367</name>
</gene>
<sequence length="836" mass="88554">MDALGRMYVTVTVAPGRLGLSLLEGDSTAGVFVGAYDATPGTMQAHCGRVHPGDRLVQLNDLDLLFLTRLEVIEVLGQTANAPRELTFLRAPSTPSRWDIAKKLLLTAPPGPLGLTLHPDIPHWAVVEAATASWSATAHRGCRILRINGVDVSTMDRDAVVSHLALVFDVPKTIELYRLAPRTCTRLLYVTGPVAFAAPTSMRLTATTSAPNAVVIAVGTTDLTALAPAAAHELVRTAGAASRLLCYTTSSTAPAATSSDSAITVTILDSSLGLNLDSSEVAFVKVTEFTTSADADRPYYAPYKHRLLGACVASVNGVDVSFATRDRVVRLLSQLPHVPRVVTFVTESEIRRRRAEGPTHVVHVPAGPLGIDFDGNKPSHTVVAGFRALPNGERGVLERSGLVRAGSILICINGFNISCLALHATIELFQKLAHTPKDLTFTTLAHRPTLDVYVPAGPLGLTFAAHRPECAMLETIASTSAIQMHGAVAPQSVLVGVDGFDLSSLALAQVADLLKGLSAQAKVLSFTPPTINSTVPRKAAIDVVVGPGGAGVRFDPTVPSAAVVTGFVCGSSVEAAGGVSLGSRLEWVDALDVRSKPVADIEALLTALEPSTKTLSFAPMPAATVPVTTPASPTPELVSPFPFVHRDSVQSTMTRLQEKLCLTDDQVSALQRRLSSSSDGPPSPLSRRPSAADTAPPLPRKLSRAASTTAPDEVQGADLVVPLVDFKRAYHVQKVVGGWFGKLKPRHFEFDSDQKYLVSYDNSSKERTCKHIPMASIASVTKGKPSAPKKGAETASDDHCLSVVICKRTVDYICATVDDRDTFAGSLETLIRARKL</sequence>
<reference evidence="3 4" key="1">
    <citation type="submission" date="2012-04" db="EMBL/GenBank/DDBJ databases">
        <title>The Genome Sequence of Saprolegnia declina VS20.</title>
        <authorList>
            <consortium name="The Broad Institute Genome Sequencing Platform"/>
            <person name="Russ C."/>
            <person name="Nusbaum C."/>
            <person name="Tyler B."/>
            <person name="van West P."/>
            <person name="Dieguez-Uribeondo J."/>
            <person name="de Bruijn I."/>
            <person name="Tripathy S."/>
            <person name="Jiang R."/>
            <person name="Young S.K."/>
            <person name="Zeng Q."/>
            <person name="Gargeya S."/>
            <person name="Fitzgerald M."/>
            <person name="Haas B."/>
            <person name="Abouelleil A."/>
            <person name="Alvarado L."/>
            <person name="Arachchi H.M."/>
            <person name="Berlin A."/>
            <person name="Chapman S.B."/>
            <person name="Goldberg J."/>
            <person name="Griggs A."/>
            <person name="Gujja S."/>
            <person name="Hansen M."/>
            <person name="Howarth C."/>
            <person name="Imamovic A."/>
            <person name="Larimer J."/>
            <person name="McCowen C."/>
            <person name="Montmayeur A."/>
            <person name="Murphy C."/>
            <person name="Neiman D."/>
            <person name="Pearson M."/>
            <person name="Priest M."/>
            <person name="Roberts A."/>
            <person name="Saif S."/>
            <person name="Shea T."/>
            <person name="Sisk P."/>
            <person name="Sykes S."/>
            <person name="Wortman J."/>
            <person name="Nusbaum C."/>
            <person name="Birren B."/>
        </authorList>
    </citation>
    <scope>NUCLEOTIDE SEQUENCE [LARGE SCALE GENOMIC DNA]</scope>
    <source>
        <strain evidence="3 4">VS20</strain>
    </source>
</reference>
<dbReference type="VEuPathDB" id="FungiDB:SDRG_04367"/>
<evidence type="ECO:0000313" key="4">
    <source>
        <dbReference type="Proteomes" id="UP000030762"/>
    </source>
</evidence>
<evidence type="ECO:0000256" key="1">
    <source>
        <dbReference type="SAM" id="MobiDB-lite"/>
    </source>
</evidence>
<keyword evidence="4" id="KW-1185">Reference proteome</keyword>
<accession>T0QVH0</accession>
<feature type="region of interest" description="Disordered" evidence="1">
    <location>
        <begin position="671"/>
        <end position="711"/>
    </location>
</feature>
<dbReference type="CDD" id="cd00136">
    <property type="entry name" value="PDZ_canonical"/>
    <property type="match status" value="1"/>
</dbReference>
<dbReference type="RefSeq" id="XP_008608263.1">
    <property type="nucleotide sequence ID" value="XM_008610041.1"/>
</dbReference>
<dbReference type="Proteomes" id="UP000030762">
    <property type="component" value="Unassembled WGS sequence"/>
</dbReference>
<dbReference type="Gene3D" id="2.30.29.30">
    <property type="entry name" value="Pleckstrin-homology domain (PH domain)/Phosphotyrosine-binding domain (PTB)"/>
    <property type="match status" value="1"/>
</dbReference>
<dbReference type="PROSITE" id="PS50106">
    <property type="entry name" value="PDZ"/>
    <property type="match status" value="1"/>
</dbReference>
<dbReference type="SMART" id="SM00228">
    <property type="entry name" value="PDZ"/>
    <property type="match status" value="3"/>
</dbReference>
<dbReference type="eggNOG" id="ENOG502SIIB">
    <property type="taxonomic scope" value="Eukaryota"/>
</dbReference>
<dbReference type="AlphaFoldDB" id="T0QVH0"/>
<feature type="compositionally biased region" description="Low complexity" evidence="1">
    <location>
        <begin position="672"/>
        <end position="689"/>
    </location>
</feature>